<evidence type="ECO:0008006" key="3">
    <source>
        <dbReference type="Google" id="ProtNLM"/>
    </source>
</evidence>
<dbReference type="AlphaFoldDB" id="A0A3N0EKR9"/>
<name>A0A3N0EKR9_SINP1</name>
<dbReference type="Proteomes" id="UP000267469">
    <property type="component" value="Unassembled WGS sequence"/>
</dbReference>
<sequence length="141" mass="16158">MMVVIAITAIVVAMAFTVLGLVQRQMKGIEINFSGDTRLELLEQSLWIDFNRYQTIAFNAAMDEIVCKTALDSVYYELYEDKVIKYPDTFRIAFPVKTFYMDGNVVENGRIDAILLETSLDTLKNKKLFVCKKNDAAQYMD</sequence>
<keyword evidence="2" id="KW-1185">Reference proteome</keyword>
<gene>
    <name evidence="1" type="ORF">ED312_08630</name>
</gene>
<protein>
    <recommendedName>
        <fullName evidence="3">Type II secretion system protein</fullName>
    </recommendedName>
</protein>
<comment type="caution">
    <text evidence="1">The sequence shown here is derived from an EMBL/GenBank/DDBJ whole genome shotgun (WGS) entry which is preliminary data.</text>
</comment>
<organism evidence="1 2">
    <name type="scientific">Sinomicrobium pectinilyticum</name>
    <dbReference type="NCBI Taxonomy" id="1084421"/>
    <lineage>
        <taxon>Bacteria</taxon>
        <taxon>Pseudomonadati</taxon>
        <taxon>Bacteroidota</taxon>
        <taxon>Flavobacteriia</taxon>
        <taxon>Flavobacteriales</taxon>
        <taxon>Flavobacteriaceae</taxon>
        <taxon>Sinomicrobium</taxon>
    </lineage>
</organism>
<dbReference type="EMBL" id="RJTM01000059">
    <property type="protein sequence ID" value="RNL88503.1"/>
    <property type="molecule type" value="Genomic_DNA"/>
</dbReference>
<evidence type="ECO:0000313" key="1">
    <source>
        <dbReference type="EMBL" id="RNL88503.1"/>
    </source>
</evidence>
<proteinExistence type="predicted"/>
<accession>A0A3N0EKR9</accession>
<evidence type="ECO:0000313" key="2">
    <source>
        <dbReference type="Proteomes" id="UP000267469"/>
    </source>
</evidence>
<reference evidence="1 2" key="1">
    <citation type="submission" date="2018-10" db="EMBL/GenBank/DDBJ databases">
        <title>Sinomicrobium pectinilyticum sp. nov., a pectinase-producing bacterium isolated from alkaline and saline soil, and emended description of the genus Sinomicrobium.</title>
        <authorList>
            <person name="Cheng B."/>
            <person name="Li C."/>
            <person name="Lai Q."/>
            <person name="Du M."/>
            <person name="Shao Z."/>
            <person name="Xu P."/>
            <person name="Yang C."/>
        </authorList>
    </citation>
    <scope>NUCLEOTIDE SEQUENCE [LARGE SCALE GENOMIC DNA]</scope>
    <source>
        <strain evidence="1 2">5DNS001</strain>
    </source>
</reference>